<dbReference type="EMBL" id="JBHUHY010000004">
    <property type="protein sequence ID" value="MFD2186651.1"/>
    <property type="molecule type" value="Genomic_DNA"/>
</dbReference>
<reference evidence="3" key="1">
    <citation type="journal article" date="2019" name="Int. J. Syst. Evol. Microbiol.">
        <title>The Global Catalogue of Microorganisms (GCM) 10K type strain sequencing project: providing services to taxonomists for standard genome sequencing and annotation.</title>
        <authorList>
            <consortium name="The Broad Institute Genomics Platform"/>
            <consortium name="The Broad Institute Genome Sequencing Center for Infectious Disease"/>
            <person name="Wu L."/>
            <person name="Ma J."/>
        </authorList>
    </citation>
    <scope>NUCLEOTIDE SEQUENCE [LARGE SCALE GENOMIC DNA]</scope>
    <source>
        <strain evidence="3">DT92</strain>
    </source>
</reference>
<dbReference type="RefSeq" id="WP_378319640.1">
    <property type="nucleotide sequence ID" value="NZ_JBHUHY010000004.1"/>
</dbReference>
<protein>
    <submittedName>
        <fullName evidence="2">NADPH-dependent F420 reductase</fullName>
    </submittedName>
</protein>
<dbReference type="SUPFAM" id="SSF51735">
    <property type="entry name" value="NAD(P)-binding Rossmann-fold domains"/>
    <property type="match status" value="1"/>
</dbReference>
<gene>
    <name evidence="2" type="ORF">ACFSJT_07585</name>
</gene>
<keyword evidence="3" id="KW-1185">Reference proteome</keyword>
<dbReference type="Pfam" id="PF03807">
    <property type="entry name" value="F420_oxidored"/>
    <property type="match status" value="1"/>
</dbReference>
<organism evidence="2 3">
    <name type="scientific">Aquimarina celericrescens</name>
    <dbReference type="NCBI Taxonomy" id="1964542"/>
    <lineage>
        <taxon>Bacteria</taxon>
        <taxon>Pseudomonadati</taxon>
        <taxon>Bacteroidota</taxon>
        <taxon>Flavobacteriia</taxon>
        <taxon>Flavobacteriales</taxon>
        <taxon>Flavobacteriaceae</taxon>
        <taxon>Aquimarina</taxon>
    </lineage>
</organism>
<name>A0ABW5AXS7_9FLAO</name>
<evidence type="ECO:0000313" key="3">
    <source>
        <dbReference type="Proteomes" id="UP001597344"/>
    </source>
</evidence>
<comment type="caution">
    <text evidence="2">The sequence shown here is derived from an EMBL/GenBank/DDBJ whole genome shotgun (WGS) entry which is preliminary data.</text>
</comment>
<dbReference type="Gene3D" id="3.40.50.720">
    <property type="entry name" value="NAD(P)-binding Rossmann-like Domain"/>
    <property type="match status" value="1"/>
</dbReference>
<sequence length="200" mass="22633">MNIGIIGTGSLGSTFGQLFCKNLHKVMFTCKRQEGLHTFTQAIGPNAFYGSVEDVLQFADIHVIAIPFMELQNLAAQCERFTTGKVLIDTTRPCPEGKKMLVDNRFINGSQNNYLSRLFPNAYLAKAFDVHPAEVIKRFAFNSLEHQKLTIPFTANHPEVKQIVENLISHLGFIPEFQPILRNKTIDIAKNRKIEERLKS</sequence>
<dbReference type="InterPro" id="IPR028939">
    <property type="entry name" value="P5C_Rdtase_cat_N"/>
</dbReference>
<feature type="domain" description="Pyrroline-5-carboxylate reductase catalytic N-terminal" evidence="1">
    <location>
        <begin position="3"/>
        <end position="92"/>
    </location>
</feature>
<accession>A0ABW5AXS7</accession>
<dbReference type="Proteomes" id="UP001597344">
    <property type="component" value="Unassembled WGS sequence"/>
</dbReference>
<dbReference type="InterPro" id="IPR036291">
    <property type="entry name" value="NAD(P)-bd_dom_sf"/>
</dbReference>
<proteinExistence type="predicted"/>
<evidence type="ECO:0000313" key="2">
    <source>
        <dbReference type="EMBL" id="MFD2186651.1"/>
    </source>
</evidence>
<evidence type="ECO:0000259" key="1">
    <source>
        <dbReference type="Pfam" id="PF03807"/>
    </source>
</evidence>